<feature type="domain" description="Mur ligase C-terminal" evidence="3">
    <location>
        <begin position="250"/>
        <end position="384"/>
    </location>
</feature>
<evidence type="ECO:0000259" key="3">
    <source>
        <dbReference type="Pfam" id="PF02875"/>
    </source>
</evidence>
<dbReference type="Pfam" id="PF08245">
    <property type="entry name" value="Mur_ligase_M"/>
    <property type="match status" value="1"/>
</dbReference>
<keyword evidence="2" id="KW-0573">Peptidoglycan synthesis</keyword>
<dbReference type="CDD" id="cd01983">
    <property type="entry name" value="SIMIBI"/>
    <property type="match status" value="1"/>
</dbReference>
<protein>
    <recommendedName>
        <fullName evidence="7">UDP-N-acetylmuramyl-tripeptide synthetase</fullName>
    </recommendedName>
</protein>
<evidence type="ECO:0008006" key="7">
    <source>
        <dbReference type="Google" id="ProtNLM"/>
    </source>
</evidence>
<dbReference type="InterPro" id="IPR036565">
    <property type="entry name" value="Mur-like_cat_sf"/>
</dbReference>
<accession>A0A1G1ZM76</accession>
<evidence type="ECO:0000259" key="4">
    <source>
        <dbReference type="Pfam" id="PF08245"/>
    </source>
</evidence>
<dbReference type="Gene3D" id="3.90.190.20">
    <property type="entry name" value="Mur ligase, C-terminal domain"/>
    <property type="match status" value="1"/>
</dbReference>
<comment type="caution">
    <text evidence="5">The sequence shown here is derived from an EMBL/GenBank/DDBJ whole genome shotgun (WGS) entry which is preliminary data.</text>
</comment>
<evidence type="ECO:0000313" key="5">
    <source>
        <dbReference type="EMBL" id="OGY65692.1"/>
    </source>
</evidence>
<dbReference type="STRING" id="1798407.A3A16_03695"/>
<dbReference type="NCBIfam" id="TIGR01085">
    <property type="entry name" value="murE"/>
    <property type="match status" value="1"/>
</dbReference>
<dbReference type="SUPFAM" id="SSF53623">
    <property type="entry name" value="MurD-like peptide ligases, catalytic domain"/>
    <property type="match status" value="1"/>
</dbReference>
<dbReference type="GO" id="GO:0005737">
    <property type="term" value="C:cytoplasm"/>
    <property type="evidence" value="ECO:0007669"/>
    <property type="project" value="UniProtKB-SubCell"/>
</dbReference>
<dbReference type="InterPro" id="IPR005761">
    <property type="entry name" value="UDP-N-AcMur-Glu-dNH2Pim_ligase"/>
</dbReference>
<dbReference type="GO" id="GO:0071555">
    <property type="term" value="P:cell wall organization"/>
    <property type="evidence" value="ECO:0007669"/>
    <property type="project" value="UniProtKB-KW"/>
</dbReference>
<keyword evidence="2" id="KW-0133">Cell shape</keyword>
<feature type="domain" description="Mur ligase central" evidence="4">
    <location>
        <begin position="33"/>
        <end position="197"/>
    </location>
</feature>
<dbReference type="GO" id="GO:0016881">
    <property type="term" value="F:acid-amino acid ligase activity"/>
    <property type="evidence" value="ECO:0007669"/>
    <property type="project" value="InterPro"/>
</dbReference>
<dbReference type="PANTHER" id="PTHR23135">
    <property type="entry name" value="MUR LIGASE FAMILY MEMBER"/>
    <property type="match status" value="1"/>
</dbReference>
<dbReference type="Gene3D" id="3.40.1190.10">
    <property type="entry name" value="Mur-like, catalytic domain"/>
    <property type="match status" value="1"/>
</dbReference>
<dbReference type="GO" id="GO:0051301">
    <property type="term" value="P:cell division"/>
    <property type="evidence" value="ECO:0007669"/>
    <property type="project" value="UniProtKB-KW"/>
</dbReference>
<evidence type="ECO:0000256" key="2">
    <source>
        <dbReference type="RuleBase" id="RU004135"/>
    </source>
</evidence>
<comment type="pathway">
    <text evidence="2">Cell wall biogenesis; peptidoglycan biosynthesis.</text>
</comment>
<dbReference type="InterPro" id="IPR036615">
    <property type="entry name" value="Mur_ligase_C_dom_sf"/>
</dbReference>
<dbReference type="Proteomes" id="UP000177942">
    <property type="component" value="Unassembled WGS sequence"/>
</dbReference>
<dbReference type="EMBL" id="MHJJ01000007">
    <property type="protein sequence ID" value="OGY65692.1"/>
    <property type="molecule type" value="Genomic_DNA"/>
</dbReference>
<dbReference type="GO" id="GO:0008360">
    <property type="term" value="P:regulation of cell shape"/>
    <property type="evidence" value="ECO:0007669"/>
    <property type="project" value="UniProtKB-KW"/>
</dbReference>
<evidence type="ECO:0000313" key="6">
    <source>
        <dbReference type="Proteomes" id="UP000177942"/>
    </source>
</evidence>
<organism evidence="5 6">
    <name type="scientific">Candidatus Harrisonbacteria bacterium RIFCSPLOWO2_01_FULL_44_18</name>
    <dbReference type="NCBI Taxonomy" id="1798407"/>
    <lineage>
        <taxon>Bacteria</taxon>
        <taxon>Candidatus Harrisoniibacteriota</taxon>
    </lineage>
</organism>
<keyword evidence="2" id="KW-0131">Cell cycle</keyword>
<dbReference type="UniPathway" id="UPA00219"/>
<evidence type="ECO:0000256" key="1">
    <source>
        <dbReference type="ARBA" id="ARBA00005898"/>
    </source>
</evidence>
<keyword evidence="2" id="KW-0132">Cell division</keyword>
<proteinExistence type="inferred from homology"/>
<sequence>MISYLKGIYHYILTWFGNLIFWFPSRKIFVLGVTGTKGKSTTVELINAILEAAGKKTALVSSLRFKIGDKTVKNTTGNTMPGRFFIQKKLRKAVNAGCQYFLMEVTSQGILQHRHRFIDFDAVLFTNVRPEHIEAHGSFEKYRDSKVSLFRYVALRQAQGKPDKLFFINDEDLSKSYFTHAANGAGKIVYFSRESFIENELDKGRESIGDWLSSNFNLENAAAATAFAKSQGIEWPLIKKALGSFKGVPGRLEYIQKEPFVVVVDYAHTPDSLEKVYQTLISDKRHATSKKLICVLGAAGGGRDKWKRPVMGKIAAEYCGQIILTNEDPYDEQSEKIIEEITEGCSQVQSSKFKVQKIIDRREAIKKAISLAKKGDTVVMTGKGSEDWMHIANGKKVPWNEKEVVEDILKIK</sequence>
<dbReference type="InterPro" id="IPR004101">
    <property type="entry name" value="Mur_ligase_C"/>
</dbReference>
<comment type="similarity">
    <text evidence="1">Belongs to the MurCDEF family. MurE subfamily.</text>
</comment>
<dbReference type="Pfam" id="PF02875">
    <property type="entry name" value="Mur_ligase_C"/>
    <property type="match status" value="1"/>
</dbReference>
<keyword evidence="2" id="KW-0961">Cell wall biogenesis/degradation</keyword>
<dbReference type="InterPro" id="IPR013221">
    <property type="entry name" value="Mur_ligase_cen"/>
</dbReference>
<dbReference type="GO" id="GO:0005524">
    <property type="term" value="F:ATP binding"/>
    <property type="evidence" value="ECO:0007669"/>
    <property type="project" value="InterPro"/>
</dbReference>
<name>A0A1G1ZM76_9BACT</name>
<dbReference type="GO" id="GO:0009252">
    <property type="term" value="P:peptidoglycan biosynthetic process"/>
    <property type="evidence" value="ECO:0007669"/>
    <property type="project" value="UniProtKB-UniPathway"/>
</dbReference>
<reference evidence="5 6" key="1">
    <citation type="journal article" date="2016" name="Nat. Commun.">
        <title>Thousands of microbial genomes shed light on interconnected biogeochemical processes in an aquifer system.</title>
        <authorList>
            <person name="Anantharaman K."/>
            <person name="Brown C.T."/>
            <person name="Hug L.A."/>
            <person name="Sharon I."/>
            <person name="Castelle C.J."/>
            <person name="Probst A.J."/>
            <person name="Thomas B.C."/>
            <person name="Singh A."/>
            <person name="Wilkins M.J."/>
            <person name="Karaoz U."/>
            <person name="Brodie E.L."/>
            <person name="Williams K.H."/>
            <person name="Hubbard S.S."/>
            <person name="Banfield J.F."/>
        </authorList>
    </citation>
    <scope>NUCLEOTIDE SEQUENCE [LARGE SCALE GENOMIC DNA]</scope>
</reference>
<dbReference type="SUPFAM" id="SSF53244">
    <property type="entry name" value="MurD-like peptide ligases, peptide-binding domain"/>
    <property type="match status" value="1"/>
</dbReference>
<dbReference type="PANTHER" id="PTHR23135:SF4">
    <property type="entry name" value="UDP-N-ACETYLMURAMOYL-L-ALANYL-D-GLUTAMATE--2,6-DIAMINOPIMELATE LIGASE MURE HOMOLOG, CHLOROPLASTIC"/>
    <property type="match status" value="1"/>
</dbReference>
<comment type="subcellular location">
    <subcellularLocation>
        <location evidence="2">Cytoplasm</location>
    </subcellularLocation>
</comment>
<dbReference type="AlphaFoldDB" id="A0A1G1ZM76"/>
<gene>
    <name evidence="5" type="ORF">A3A16_03695</name>
</gene>